<dbReference type="EMBL" id="AP017470">
    <property type="protein sequence ID" value="BBB31708.1"/>
    <property type="molecule type" value="Genomic_DNA"/>
</dbReference>
<feature type="binding site" evidence="14">
    <location>
        <begin position="157"/>
        <end position="159"/>
    </location>
    <ligand>
        <name>FAD</name>
        <dbReference type="ChEBI" id="CHEBI:57692"/>
    </ligand>
</feature>
<dbReference type="PIRSF" id="PIRSF000350">
    <property type="entry name" value="Mercury_reductase_MerA"/>
    <property type="match status" value="1"/>
</dbReference>
<comment type="similarity">
    <text evidence="2 16">Belongs to the class-I pyridine nucleotide-disulfide oxidoreductase family.</text>
</comment>
<keyword evidence="14" id="KW-0547">Nucleotide-binding</keyword>
<keyword evidence="7 14" id="KW-0274">FAD</keyword>
<name>A0A7R6PY34_9BACT</name>
<evidence type="ECO:0000256" key="15">
    <source>
        <dbReference type="PIRSR" id="PIRSR000350-4"/>
    </source>
</evidence>
<keyword evidence="8 16" id="KW-0560">Oxidoreductase</keyword>
<evidence type="ECO:0000256" key="8">
    <source>
        <dbReference type="ARBA" id="ARBA00023002"/>
    </source>
</evidence>
<feature type="binding site" evidence="14">
    <location>
        <position position="280"/>
    </location>
    <ligand>
        <name>NAD(+)</name>
        <dbReference type="ChEBI" id="CHEBI:57540"/>
    </ligand>
</feature>
<evidence type="ECO:0000256" key="7">
    <source>
        <dbReference type="ARBA" id="ARBA00022827"/>
    </source>
</evidence>
<keyword evidence="20" id="KW-1185">Reference proteome</keyword>
<comment type="cofactor">
    <cofactor evidence="14 16">
        <name>FAD</name>
        <dbReference type="ChEBI" id="CHEBI:57692"/>
    </cofactor>
    <text evidence="14 16">Binds 1 FAD per subunit.</text>
</comment>
<feature type="domain" description="FAD/NAD(P)-binding" evidence="18">
    <location>
        <begin position="23"/>
        <end position="335"/>
    </location>
</feature>
<dbReference type="Gene3D" id="3.30.390.30">
    <property type="match status" value="1"/>
</dbReference>
<dbReference type="FunFam" id="3.30.390.30:FF:000001">
    <property type="entry name" value="Dihydrolipoyl dehydrogenase"/>
    <property type="match status" value="1"/>
</dbReference>
<dbReference type="Proteomes" id="UP000595564">
    <property type="component" value="Chromosome"/>
</dbReference>
<dbReference type="PANTHER" id="PTHR22912">
    <property type="entry name" value="DISULFIDE OXIDOREDUCTASE"/>
    <property type="match status" value="1"/>
</dbReference>
<dbReference type="InterPro" id="IPR004099">
    <property type="entry name" value="Pyr_nucl-diS_OxRdtase_dimer"/>
</dbReference>
<sequence length="474" mass="51764">MEKIKVYFKGNEFNSKEFFMANYDIVIIGAGPGGYVAAIYAAKNGLKTAIVEKGDRLGGTCLNIGCIPTKAYIETAKYLRKIKFMKELGIEVKDFSFDFQKASKRKDRIVTKLTKGVELLMKNNNIEVIKGTASFKDNTTIEVNGEEIEFENCIIATGSKPAELPHITFDGDFVISSTEALSFDKLPESIAIIGGGVIGVEFASILSAFGVKVTVLELMPQLIPGMDSETAEILKSELKKQKVRVLTDAKVLSAKNGVVEYELNGERESIEVEKVLLAVGRKPNTSGLNLHNTDIVLEKGHIRVNENLETDVKAIYAIGDVIDTPRLAHLASREGIKAVNHILKIEDNKNIYLSCPGVVYSYPEAAFVGMSLDDAKEKGIDAEEAKFPFTANGKAYIEGVKNGFVKVVYQKNNEKLLGVHIVGANASELISECAVAISKGMNVEELSRVIHPHPTVSESLMEAFHIAAGYSIHI</sequence>
<gene>
    <name evidence="19" type="primary">lpd</name>
    <name evidence="19" type="ORF">TTHT_0058</name>
</gene>
<dbReference type="GO" id="GO:0005737">
    <property type="term" value="C:cytoplasm"/>
    <property type="evidence" value="ECO:0007669"/>
    <property type="project" value="UniProtKB-SubCell"/>
</dbReference>
<dbReference type="AlphaFoldDB" id="A0A7R6PY34"/>
<dbReference type="InterPro" id="IPR006258">
    <property type="entry name" value="Lipoamide_DH"/>
</dbReference>
<keyword evidence="9 14" id="KW-0520">NAD</keyword>
<dbReference type="Gene3D" id="3.50.50.60">
    <property type="entry name" value="FAD/NAD(P)-binding domain"/>
    <property type="match status" value="2"/>
</dbReference>
<evidence type="ECO:0000259" key="17">
    <source>
        <dbReference type="Pfam" id="PF02852"/>
    </source>
</evidence>
<evidence type="ECO:0000313" key="20">
    <source>
        <dbReference type="Proteomes" id="UP000595564"/>
    </source>
</evidence>
<keyword evidence="10" id="KW-1015">Disulfide bond</keyword>
<dbReference type="PROSITE" id="PS00076">
    <property type="entry name" value="PYRIDINE_REDOX_1"/>
    <property type="match status" value="1"/>
</dbReference>
<feature type="binding site" evidence="14">
    <location>
        <begin position="194"/>
        <end position="201"/>
    </location>
    <ligand>
        <name>NAD(+)</name>
        <dbReference type="ChEBI" id="CHEBI:57540"/>
    </ligand>
</feature>
<dbReference type="SUPFAM" id="SSF51905">
    <property type="entry name" value="FAD/NAD(P)-binding domain"/>
    <property type="match status" value="1"/>
</dbReference>
<evidence type="ECO:0000256" key="5">
    <source>
        <dbReference type="ARBA" id="ARBA00022490"/>
    </source>
</evidence>
<dbReference type="InterPro" id="IPR050151">
    <property type="entry name" value="Class-I_Pyr_Nuc-Dis_Oxidored"/>
</dbReference>
<evidence type="ECO:0000256" key="3">
    <source>
        <dbReference type="ARBA" id="ARBA00012608"/>
    </source>
</evidence>
<evidence type="ECO:0000256" key="13">
    <source>
        <dbReference type="PIRSR" id="PIRSR000350-2"/>
    </source>
</evidence>
<evidence type="ECO:0000256" key="1">
    <source>
        <dbReference type="ARBA" id="ARBA00004496"/>
    </source>
</evidence>
<dbReference type="GO" id="GO:0050660">
    <property type="term" value="F:flavin adenine dinucleotide binding"/>
    <property type="evidence" value="ECO:0007669"/>
    <property type="project" value="InterPro"/>
</dbReference>
<keyword evidence="5" id="KW-0963">Cytoplasm</keyword>
<proteinExistence type="inferred from homology"/>
<dbReference type="Pfam" id="PF02852">
    <property type="entry name" value="Pyr_redox_dim"/>
    <property type="match status" value="1"/>
</dbReference>
<dbReference type="InterPro" id="IPR012999">
    <property type="entry name" value="Pyr_OxRdtase_I_AS"/>
</dbReference>
<comment type="subcellular location">
    <subcellularLocation>
        <location evidence="1">Cytoplasm</location>
    </subcellularLocation>
</comment>
<evidence type="ECO:0000256" key="14">
    <source>
        <dbReference type="PIRSR" id="PIRSR000350-3"/>
    </source>
</evidence>
<dbReference type="InterPro" id="IPR036188">
    <property type="entry name" value="FAD/NAD-bd_sf"/>
</dbReference>
<dbReference type="PANTHER" id="PTHR22912:SF217">
    <property type="entry name" value="DIHYDROLIPOYL DEHYDROGENASE"/>
    <property type="match status" value="1"/>
</dbReference>
<accession>A0A7R6PY34</accession>
<comment type="miscellaneous">
    <text evidence="16">The active site is a redox-active disulfide bond.</text>
</comment>
<evidence type="ECO:0000256" key="16">
    <source>
        <dbReference type="RuleBase" id="RU003692"/>
    </source>
</evidence>
<dbReference type="GO" id="GO:0004148">
    <property type="term" value="F:dihydrolipoyl dehydrogenase (NADH) activity"/>
    <property type="evidence" value="ECO:0007669"/>
    <property type="project" value="UniProtKB-EC"/>
</dbReference>
<comment type="catalytic activity">
    <reaction evidence="12 16">
        <text>N(6)-[(R)-dihydrolipoyl]-L-lysyl-[protein] + NAD(+) = N(6)-[(R)-lipoyl]-L-lysyl-[protein] + NADH + H(+)</text>
        <dbReference type="Rhea" id="RHEA:15045"/>
        <dbReference type="Rhea" id="RHEA-COMP:10474"/>
        <dbReference type="Rhea" id="RHEA-COMP:10475"/>
        <dbReference type="ChEBI" id="CHEBI:15378"/>
        <dbReference type="ChEBI" id="CHEBI:57540"/>
        <dbReference type="ChEBI" id="CHEBI:57945"/>
        <dbReference type="ChEBI" id="CHEBI:83099"/>
        <dbReference type="ChEBI" id="CHEBI:83100"/>
        <dbReference type="EC" id="1.8.1.4"/>
    </reaction>
</comment>
<evidence type="ECO:0000256" key="4">
    <source>
        <dbReference type="ARBA" id="ARBA00016961"/>
    </source>
</evidence>
<evidence type="ECO:0000256" key="2">
    <source>
        <dbReference type="ARBA" id="ARBA00007532"/>
    </source>
</evidence>
<evidence type="ECO:0000256" key="6">
    <source>
        <dbReference type="ARBA" id="ARBA00022630"/>
    </source>
</evidence>
<organism evidence="19 20">
    <name type="scientific">Thermotomaculum hydrothermale</name>
    <dbReference type="NCBI Taxonomy" id="981385"/>
    <lineage>
        <taxon>Bacteria</taxon>
        <taxon>Pseudomonadati</taxon>
        <taxon>Acidobacteriota</taxon>
        <taxon>Holophagae</taxon>
        <taxon>Thermotomaculales</taxon>
        <taxon>Thermotomaculaceae</taxon>
        <taxon>Thermotomaculum</taxon>
    </lineage>
</organism>
<dbReference type="PRINTS" id="PR00411">
    <property type="entry name" value="PNDRDTASEI"/>
</dbReference>
<feature type="binding site" evidence="14">
    <location>
        <position position="217"/>
    </location>
    <ligand>
        <name>NAD(+)</name>
        <dbReference type="ChEBI" id="CHEBI:57540"/>
    </ligand>
</feature>
<feature type="domain" description="Pyridine nucleotide-disulphide oxidoreductase dimerisation" evidence="17">
    <location>
        <begin position="356"/>
        <end position="463"/>
    </location>
</feature>
<feature type="disulfide bond" description="Redox-active" evidence="15">
    <location>
        <begin position="61"/>
        <end position="66"/>
    </location>
</feature>
<dbReference type="InterPro" id="IPR023753">
    <property type="entry name" value="FAD/NAD-binding_dom"/>
</dbReference>
<feature type="binding site" evidence="14">
    <location>
        <position position="70"/>
    </location>
    <ligand>
        <name>FAD</name>
        <dbReference type="ChEBI" id="CHEBI:57692"/>
    </ligand>
</feature>
<feature type="active site" description="Proton acceptor" evidence="13">
    <location>
        <position position="453"/>
    </location>
</feature>
<dbReference type="Pfam" id="PF07992">
    <property type="entry name" value="Pyr_redox_2"/>
    <property type="match status" value="1"/>
</dbReference>
<evidence type="ECO:0000259" key="18">
    <source>
        <dbReference type="Pfam" id="PF07992"/>
    </source>
</evidence>
<reference evidence="19 20" key="1">
    <citation type="journal article" date="2012" name="Extremophiles">
        <title>Thermotomaculum hydrothermale gen. nov., sp. nov., a novel heterotrophic thermophile within the phylum Acidobacteria from a deep-sea hydrothermal vent chimney in the Southern Okinawa Trough.</title>
        <authorList>
            <person name="Izumi H."/>
            <person name="Nunoura T."/>
            <person name="Miyazaki M."/>
            <person name="Mino S."/>
            <person name="Toki T."/>
            <person name="Takai K."/>
            <person name="Sako Y."/>
            <person name="Sawabe T."/>
            <person name="Nakagawa S."/>
        </authorList>
    </citation>
    <scope>NUCLEOTIDE SEQUENCE [LARGE SCALE GENOMIC DNA]</scope>
    <source>
        <strain evidence="19 20">AC55</strain>
    </source>
</reference>
<evidence type="ECO:0000313" key="19">
    <source>
        <dbReference type="EMBL" id="BBB31708.1"/>
    </source>
</evidence>
<evidence type="ECO:0000256" key="10">
    <source>
        <dbReference type="ARBA" id="ARBA00023157"/>
    </source>
</evidence>
<dbReference type="EC" id="1.8.1.4" evidence="3 16"/>
<dbReference type="KEGG" id="thyd:TTHT_0058"/>
<dbReference type="GO" id="GO:0006103">
    <property type="term" value="P:2-oxoglutarate metabolic process"/>
    <property type="evidence" value="ECO:0007669"/>
    <property type="project" value="TreeGrafter"/>
</dbReference>
<keyword evidence="11 16" id="KW-0676">Redox-active center</keyword>
<feature type="binding site" evidence="14">
    <location>
        <position position="320"/>
    </location>
    <ligand>
        <name>FAD</name>
        <dbReference type="ChEBI" id="CHEBI:57692"/>
    </ligand>
</feature>
<dbReference type="SUPFAM" id="SSF55424">
    <property type="entry name" value="FAD/NAD-linked reductases, dimerisation (C-terminal) domain"/>
    <property type="match status" value="1"/>
</dbReference>
<dbReference type="PRINTS" id="PR00368">
    <property type="entry name" value="FADPNR"/>
</dbReference>
<keyword evidence="6 16" id="KW-0285">Flavoprotein</keyword>
<dbReference type="InterPro" id="IPR001100">
    <property type="entry name" value="Pyr_nuc-diS_OxRdtase"/>
</dbReference>
<dbReference type="InterPro" id="IPR016156">
    <property type="entry name" value="FAD/NAD-linked_Rdtase_dimer_sf"/>
</dbReference>
<protein>
    <recommendedName>
        <fullName evidence="4 16">Dihydrolipoyl dehydrogenase</fullName>
        <ecNumber evidence="3 16">1.8.1.4</ecNumber>
    </recommendedName>
</protein>
<evidence type="ECO:0000256" key="12">
    <source>
        <dbReference type="ARBA" id="ARBA00049187"/>
    </source>
</evidence>
<evidence type="ECO:0000256" key="9">
    <source>
        <dbReference type="ARBA" id="ARBA00023027"/>
    </source>
</evidence>
<evidence type="ECO:0000256" key="11">
    <source>
        <dbReference type="ARBA" id="ARBA00023284"/>
    </source>
</evidence>
<dbReference type="NCBIfam" id="TIGR01350">
    <property type="entry name" value="lipoamide_DH"/>
    <property type="match status" value="1"/>
</dbReference>